<sequence>MKDDIDNTNDIDNNSGLAAEPWRIREDTLESSRAFLHETLFTLGNGWIGMRGTPDEGTVGGAGDTLEGTYLNGFHDTEAIRYPENAYGLARINEFMLNVPNAKRIAAVIDGERFALDACNVLAWERTLDFRTGLLERTVEWETASGKRVRIASRRLVSLGRKHVAAIEYAVTPLNFSGAVRIVADIDADVTNLQAGDDPRVGSALTGASLIETQRKVGSEPGAHDVLLLQRTRHSGFTLATATDAVPSSAARVEQVGLGHAFDADVAQGATFTVHKYVAYASSRDMAADAVGPHARAELAQARAAGFDALAREQAGYLARFWEDADVAIAGDDALQQGVHFNQFHLLQSVGRDGKTNIAAKGVTGEGYEGHYFWDTEIYVFPFFLYSRPEIARALLQYRYNGLPKARERARQMAHAKGALYPWRTIAGEECSAYFPAGTAQYHINADVAYSIRLYLLATGDFDFMAEQGAEIVLETARIWTGIGSYDRAHRFCINAVTGPDEYTAIVNNNYYTNAMARMHMTFAADVAERLRAERPADYARVAHAIGLEDAEIQAWRAASAAMRLPYDDALGIHEQDDSFLSKKPWDFANTPKENYPLLLHYHPLVIYRHQVCKQADVVLALLLLSNQFSLDDKRRDFDFYEGVTTHDSSLSSCIFSIVASEIGYRDKAYGYFMETARLDLDNTHANTQYGVHTAAMAGTWLGVAYGFAGMRLDDAGLRFAPTLPDRWTGYRFKAQVRGALLEVAVDGTGTDYRLLRGASLTFAHAGTTIALDAQRAHIRMENPQ</sequence>
<dbReference type="Proteomes" id="UP001168096">
    <property type="component" value="Unassembled WGS sequence"/>
</dbReference>
<keyword evidence="1" id="KW-0378">Hydrolase</keyword>
<evidence type="ECO:0000313" key="2">
    <source>
        <dbReference type="Proteomes" id="UP001168096"/>
    </source>
</evidence>
<protein>
    <submittedName>
        <fullName evidence="1">Glycoside hydrolase family 65 protein</fullName>
    </submittedName>
</protein>
<reference evidence="1" key="1">
    <citation type="submission" date="2024-11" db="EMBL/GenBank/DDBJ databases">
        <title>Description of Massilia orientalis sp. nov., isolated from rhizosphere soil of Ageratina adenophora.</title>
        <authorList>
            <person name="Wang Y."/>
        </authorList>
    </citation>
    <scope>NUCLEOTIDE SEQUENCE</scope>
    <source>
        <strain evidence="1">YIM B02787</strain>
    </source>
</reference>
<proteinExistence type="predicted"/>
<gene>
    <name evidence="1" type="ORF">QPK29_024340</name>
</gene>
<accession>A0ACC7MFL1</accession>
<evidence type="ECO:0000313" key="1">
    <source>
        <dbReference type="EMBL" id="MFJ1470860.1"/>
    </source>
</evidence>
<dbReference type="EMBL" id="JASNRB020000017">
    <property type="protein sequence ID" value="MFJ1470860.1"/>
    <property type="molecule type" value="Genomic_DNA"/>
</dbReference>
<comment type="caution">
    <text evidence="1">The sequence shown here is derived from an EMBL/GenBank/DDBJ whole genome shotgun (WGS) entry which is preliminary data.</text>
</comment>
<name>A0ACC7MFL1_9BURK</name>
<organism evidence="1 2">
    <name type="scientific">Massilia orientalis</name>
    <dbReference type="NCBI Taxonomy" id="3050128"/>
    <lineage>
        <taxon>Bacteria</taxon>
        <taxon>Pseudomonadati</taxon>
        <taxon>Pseudomonadota</taxon>
        <taxon>Betaproteobacteria</taxon>
        <taxon>Burkholderiales</taxon>
        <taxon>Oxalobacteraceae</taxon>
        <taxon>Telluria group</taxon>
        <taxon>Massilia</taxon>
    </lineage>
</organism>
<keyword evidence="2" id="KW-1185">Reference proteome</keyword>